<dbReference type="Pfam" id="PF08445">
    <property type="entry name" value="FR47"/>
    <property type="match status" value="1"/>
</dbReference>
<dbReference type="RefSeq" id="WP_382359856.1">
    <property type="nucleotide sequence ID" value="NZ_JBHLWV010000005.1"/>
</dbReference>
<gene>
    <name evidence="4" type="ORF">ACFFJD_01520</name>
</gene>
<evidence type="ECO:0000313" key="4">
    <source>
        <dbReference type="EMBL" id="MFC0313531.1"/>
    </source>
</evidence>
<dbReference type="PANTHER" id="PTHR43420">
    <property type="entry name" value="ACETYLTRANSFERASE"/>
    <property type="match status" value="1"/>
</dbReference>
<evidence type="ECO:0000256" key="2">
    <source>
        <dbReference type="ARBA" id="ARBA00023315"/>
    </source>
</evidence>
<comment type="caution">
    <text evidence="4">The sequence shown here is derived from an EMBL/GenBank/DDBJ whole genome shotgun (WGS) entry which is preliminary data.</text>
</comment>
<dbReference type="InterPro" id="IPR016181">
    <property type="entry name" value="Acyl_CoA_acyltransferase"/>
</dbReference>
<dbReference type="EMBL" id="JBHLWV010000005">
    <property type="protein sequence ID" value="MFC0313531.1"/>
    <property type="molecule type" value="Genomic_DNA"/>
</dbReference>
<protein>
    <submittedName>
        <fullName evidence="4">GNAT family N-acetyltransferase</fullName>
    </submittedName>
</protein>
<dbReference type="SUPFAM" id="SSF55729">
    <property type="entry name" value="Acyl-CoA N-acyltransferases (Nat)"/>
    <property type="match status" value="1"/>
</dbReference>
<keyword evidence="2" id="KW-0012">Acyltransferase</keyword>
<dbReference type="InterPro" id="IPR000182">
    <property type="entry name" value="GNAT_dom"/>
</dbReference>
<accession>A0ABV6H3U6</accession>
<proteinExistence type="predicted"/>
<dbReference type="CDD" id="cd04301">
    <property type="entry name" value="NAT_SF"/>
    <property type="match status" value="1"/>
</dbReference>
<dbReference type="Gene3D" id="3.40.630.30">
    <property type="match status" value="1"/>
</dbReference>
<keyword evidence="5" id="KW-1185">Reference proteome</keyword>
<organism evidence="4 5">
    <name type="scientific">Gordonia phosphorivorans</name>
    <dbReference type="NCBI Taxonomy" id="1056982"/>
    <lineage>
        <taxon>Bacteria</taxon>
        <taxon>Bacillati</taxon>
        <taxon>Actinomycetota</taxon>
        <taxon>Actinomycetes</taxon>
        <taxon>Mycobacteriales</taxon>
        <taxon>Gordoniaceae</taxon>
        <taxon>Gordonia</taxon>
    </lineage>
</organism>
<dbReference type="Proteomes" id="UP001589783">
    <property type="component" value="Unassembled WGS sequence"/>
</dbReference>
<dbReference type="PANTHER" id="PTHR43420:SF3">
    <property type="entry name" value="N-ACETYLTRANSFERASE DOMAIN-CONTAINING PROTEIN"/>
    <property type="match status" value="1"/>
</dbReference>
<dbReference type="InterPro" id="IPR050680">
    <property type="entry name" value="YpeA/RimI_acetyltransf"/>
</dbReference>
<evidence type="ECO:0000259" key="3">
    <source>
        <dbReference type="PROSITE" id="PS51186"/>
    </source>
</evidence>
<dbReference type="PROSITE" id="PS51186">
    <property type="entry name" value="GNAT"/>
    <property type="match status" value="1"/>
</dbReference>
<reference evidence="4 5" key="1">
    <citation type="submission" date="2024-09" db="EMBL/GenBank/DDBJ databases">
        <authorList>
            <person name="Sun Q."/>
            <person name="Mori K."/>
        </authorList>
    </citation>
    <scope>NUCLEOTIDE SEQUENCE [LARGE SCALE GENOMIC DNA]</scope>
    <source>
        <strain evidence="4 5">CCM 7957</strain>
    </source>
</reference>
<feature type="domain" description="N-acetyltransferase" evidence="3">
    <location>
        <begin position="105"/>
        <end position="234"/>
    </location>
</feature>
<name>A0ABV6H3U6_9ACTN</name>
<evidence type="ECO:0000313" key="5">
    <source>
        <dbReference type="Proteomes" id="UP001589783"/>
    </source>
</evidence>
<evidence type="ECO:0000256" key="1">
    <source>
        <dbReference type="ARBA" id="ARBA00022679"/>
    </source>
</evidence>
<keyword evidence="1" id="KW-0808">Transferase</keyword>
<sequence length="234" mass="25373">MTVDTARAALAVLDDPFGNALRGRQRPFSRTHGTAVAYQPDVSVFFAYPAPLTAAVYADLAALAGPGQTLGLRNRDVPLPDGWTVTGAFEMVQYTGVDVAARPDPELTVLTTRDVPEMTALVQLTNPGPFLPRTIELGSYLGYRDPRTGRLLAMGGERARPDGWTEISAVCTHPDARGRGLARRIVGAVAAGIRERGDEVFLHTTADNPARHLYESMGFIHRNTVNLEIVRVPR</sequence>
<dbReference type="InterPro" id="IPR013653">
    <property type="entry name" value="GCN5-like_dom"/>
</dbReference>